<evidence type="ECO:0008006" key="10">
    <source>
        <dbReference type="Google" id="ProtNLM"/>
    </source>
</evidence>
<organism evidence="8 9">
    <name type="scientific">Amorphotheca resinae ATCC 22711</name>
    <dbReference type="NCBI Taxonomy" id="857342"/>
    <lineage>
        <taxon>Eukaryota</taxon>
        <taxon>Fungi</taxon>
        <taxon>Dikarya</taxon>
        <taxon>Ascomycota</taxon>
        <taxon>Pezizomycotina</taxon>
        <taxon>Leotiomycetes</taxon>
        <taxon>Helotiales</taxon>
        <taxon>Amorphothecaceae</taxon>
        <taxon>Amorphotheca</taxon>
    </lineage>
</organism>
<sequence length="193" mass="21168">MSSAIINSTIQSAILSGTSSILAQFITAYKNNEQFIIDFSQVGQFLAFAVLNNPPNFLWQTYLEHAFPSTIQAAPRDNKAEVERKEKGATPPEPQLSIPNTIIKFILDQTIGAVFNTLIFSIVFAGFGGASFEQAVEIAKQDFWGLMWASWKLWPLVSFVNYALLKSVQSRQLVSGLANVAWGVYLSLVAGSG</sequence>
<proteinExistence type="inferred from homology"/>
<dbReference type="PANTHER" id="PTHR11266">
    <property type="entry name" value="PEROXISOMAL MEMBRANE PROTEIN 2, PXMP2 MPV17"/>
    <property type="match status" value="1"/>
</dbReference>
<dbReference type="OrthoDB" id="10267969at2759"/>
<evidence type="ECO:0000313" key="8">
    <source>
        <dbReference type="EMBL" id="PSS21870.1"/>
    </source>
</evidence>
<gene>
    <name evidence="8" type="ORF">M430DRAFT_117812</name>
</gene>
<evidence type="ECO:0000256" key="6">
    <source>
        <dbReference type="RuleBase" id="RU363053"/>
    </source>
</evidence>
<dbReference type="STRING" id="857342.A0A2T3B524"/>
<dbReference type="GO" id="GO:0005778">
    <property type="term" value="C:peroxisomal membrane"/>
    <property type="evidence" value="ECO:0007669"/>
    <property type="project" value="TreeGrafter"/>
</dbReference>
<feature type="region of interest" description="Disordered" evidence="7">
    <location>
        <begin position="74"/>
        <end position="95"/>
    </location>
</feature>
<dbReference type="Proteomes" id="UP000241818">
    <property type="component" value="Unassembled WGS sequence"/>
</dbReference>
<evidence type="ECO:0000313" key="9">
    <source>
        <dbReference type="Proteomes" id="UP000241818"/>
    </source>
</evidence>
<keyword evidence="3 6" id="KW-0812">Transmembrane</keyword>
<dbReference type="Pfam" id="PF04117">
    <property type="entry name" value="Mpv17_PMP22"/>
    <property type="match status" value="1"/>
</dbReference>
<keyword evidence="9" id="KW-1185">Reference proteome</keyword>
<dbReference type="GeneID" id="36569765"/>
<evidence type="ECO:0000256" key="1">
    <source>
        <dbReference type="ARBA" id="ARBA00004141"/>
    </source>
</evidence>
<evidence type="ECO:0000256" key="5">
    <source>
        <dbReference type="ARBA" id="ARBA00023136"/>
    </source>
</evidence>
<evidence type="ECO:0000256" key="7">
    <source>
        <dbReference type="SAM" id="MobiDB-lite"/>
    </source>
</evidence>
<dbReference type="RefSeq" id="XP_024722025.1">
    <property type="nucleotide sequence ID" value="XM_024861684.1"/>
</dbReference>
<keyword evidence="4 6" id="KW-1133">Transmembrane helix</keyword>
<protein>
    <recommendedName>
        <fullName evidence="10">Mpv17/PMP22 family protein</fullName>
    </recommendedName>
</protein>
<accession>A0A2T3B524</accession>
<comment type="similarity">
    <text evidence="2 6">Belongs to the peroxisomal membrane protein PXMP2/4 family.</text>
</comment>
<name>A0A2T3B524_AMORE</name>
<feature type="transmembrane region" description="Helical" evidence="6">
    <location>
        <begin position="144"/>
        <end position="165"/>
    </location>
</feature>
<feature type="transmembrane region" description="Helical" evidence="6">
    <location>
        <begin position="113"/>
        <end position="132"/>
    </location>
</feature>
<comment type="subcellular location">
    <subcellularLocation>
        <location evidence="1">Membrane</location>
        <topology evidence="1">Multi-pass membrane protein</topology>
    </subcellularLocation>
</comment>
<evidence type="ECO:0000256" key="3">
    <source>
        <dbReference type="ARBA" id="ARBA00022692"/>
    </source>
</evidence>
<evidence type="ECO:0000256" key="2">
    <source>
        <dbReference type="ARBA" id="ARBA00006824"/>
    </source>
</evidence>
<dbReference type="AlphaFoldDB" id="A0A2T3B524"/>
<reference evidence="8 9" key="1">
    <citation type="journal article" date="2018" name="New Phytol.">
        <title>Comparative genomics and transcriptomics depict ericoid mycorrhizal fungi as versatile saprotrophs and plant mutualists.</title>
        <authorList>
            <person name="Martino E."/>
            <person name="Morin E."/>
            <person name="Grelet G.A."/>
            <person name="Kuo A."/>
            <person name="Kohler A."/>
            <person name="Daghino S."/>
            <person name="Barry K.W."/>
            <person name="Cichocki N."/>
            <person name="Clum A."/>
            <person name="Dockter R.B."/>
            <person name="Hainaut M."/>
            <person name="Kuo R.C."/>
            <person name="LaButti K."/>
            <person name="Lindahl B.D."/>
            <person name="Lindquist E.A."/>
            <person name="Lipzen A."/>
            <person name="Khouja H.R."/>
            <person name="Magnuson J."/>
            <person name="Murat C."/>
            <person name="Ohm R.A."/>
            <person name="Singer S.W."/>
            <person name="Spatafora J.W."/>
            <person name="Wang M."/>
            <person name="Veneault-Fourrey C."/>
            <person name="Henrissat B."/>
            <person name="Grigoriev I.V."/>
            <person name="Martin F.M."/>
            <person name="Perotto S."/>
        </authorList>
    </citation>
    <scope>NUCLEOTIDE SEQUENCE [LARGE SCALE GENOMIC DNA]</scope>
    <source>
        <strain evidence="8 9">ATCC 22711</strain>
    </source>
</reference>
<evidence type="ECO:0000256" key="4">
    <source>
        <dbReference type="ARBA" id="ARBA00022989"/>
    </source>
</evidence>
<keyword evidence="5 6" id="KW-0472">Membrane</keyword>
<feature type="compositionally biased region" description="Basic and acidic residues" evidence="7">
    <location>
        <begin position="76"/>
        <end position="88"/>
    </location>
</feature>
<dbReference type="InterPro" id="IPR007248">
    <property type="entry name" value="Mpv17_PMP22"/>
</dbReference>
<dbReference type="InParanoid" id="A0A2T3B524"/>
<dbReference type="EMBL" id="KZ679009">
    <property type="protein sequence ID" value="PSS21870.1"/>
    <property type="molecule type" value="Genomic_DNA"/>
</dbReference>
<dbReference type="PANTHER" id="PTHR11266:SF80">
    <property type="entry name" value="PEROXISOMAL MEMBRANE PROTEIN 2"/>
    <property type="match status" value="1"/>
</dbReference>